<reference evidence="2 3" key="1">
    <citation type="journal article" date="2015" name="Proc. Natl. Acad. Sci. U.S.A.">
        <title>The resurrection genome of Boea hygrometrica: A blueprint for survival of dehydration.</title>
        <authorList>
            <person name="Xiao L."/>
            <person name="Yang G."/>
            <person name="Zhang L."/>
            <person name="Yang X."/>
            <person name="Zhao S."/>
            <person name="Ji Z."/>
            <person name="Zhou Q."/>
            <person name="Hu M."/>
            <person name="Wang Y."/>
            <person name="Chen M."/>
            <person name="Xu Y."/>
            <person name="Jin H."/>
            <person name="Xiao X."/>
            <person name="Hu G."/>
            <person name="Bao F."/>
            <person name="Hu Y."/>
            <person name="Wan P."/>
            <person name="Li L."/>
            <person name="Deng X."/>
            <person name="Kuang T."/>
            <person name="Xiang C."/>
            <person name="Zhu J.K."/>
            <person name="Oliver M.J."/>
            <person name="He Y."/>
        </authorList>
    </citation>
    <scope>NUCLEOTIDE SEQUENCE [LARGE SCALE GENOMIC DNA]</scope>
    <source>
        <strain evidence="3">cv. XS01</strain>
    </source>
</reference>
<proteinExistence type="predicted"/>
<dbReference type="Proteomes" id="UP000250235">
    <property type="component" value="Unassembled WGS sequence"/>
</dbReference>
<name>A0A2Z7BTN9_9LAMI</name>
<feature type="compositionally biased region" description="Basic and acidic residues" evidence="1">
    <location>
        <begin position="155"/>
        <end position="173"/>
    </location>
</feature>
<sequence>MRSIRVIKQIYVSTYIGCLASHLSGTCAWLQPVFQEPGASRLIALRQSGPRPDPRLLRQTALEVLTRSARSDSPQKLGRNEIPAKLGGGGGGGGDEREEKGGHARVITDQNFYNCGRPGYFIADCNRPKKDDKNKDDRLKKDDRRSLERRRTRSDKRPNGKNDRKVLFAEEINKNWADSDSDTTSRSTSSSDSEPEEVHCLMANQSTHDEVFVFSNTEFTREDLINAQNEMVHEYRKLSQTFEEIKSENGCFKISSIEPSTAQLGDSDSLQTELSKLKIENESLRNKSCELTSENERLNEVMMSGLVLTSE</sequence>
<organism evidence="2 3">
    <name type="scientific">Dorcoceras hygrometricum</name>
    <dbReference type="NCBI Taxonomy" id="472368"/>
    <lineage>
        <taxon>Eukaryota</taxon>
        <taxon>Viridiplantae</taxon>
        <taxon>Streptophyta</taxon>
        <taxon>Embryophyta</taxon>
        <taxon>Tracheophyta</taxon>
        <taxon>Spermatophyta</taxon>
        <taxon>Magnoliopsida</taxon>
        <taxon>eudicotyledons</taxon>
        <taxon>Gunneridae</taxon>
        <taxon>Pentapetalae</taxon>
        <taxon>asterids</taxon>
        <taxon>lamiids</taxon>
        <taxon>Lamiales</taxon>
        <taxon>Gesneriaceae</taxon>
        <taxon>Didymocarpoideae</taxon>
        <taxon>Trichosporeae</taxon>
        <taxon>Loxocarpinae</taxon>
        <taxon>Dorcoceras</taxon>
    </lineage>
</organism>
<dbReference type="EMBL" id="KV004577">
    <property type="protein sequence ID" value="KZV35465.1"/>
    <property type="molecule type" value="Genomic_DNA"/>
</dbReference>
<evidence type="ECO:0000313" key="2">
    <source>
        <dbReference type="EMBL" id="KZV35465.1"/>
    </source>
</evidence>
<feature type="region of interest" description="Disordered" evidence="1">
    <location>
        <begin position="66"/>
        <end position="101"/>
    </location>
</feature>
<keyword evidence="3" id="KW-1185">Reference proteome</keyword>
<evidence type="ECO:0008006" key="4">
    <source>
        <dbReference type="Google" id="ProtNLM"/>
    </source>
</evidence>
<evidence type="ECO:0000313" key="3">
    <source>
        <dbReference type="Proteomes" id="UP000250235"/>
    </source>
</evidence>
<feature type="compositionally biased region" description="Low complexity" evidence="1">
    <location>
        <begin position="182"/>
        <end position="192"/>
    </location>
</feature>
<evidence type="ECO:0000256" key="1">
    <source>
        <dbReference type="SAM" id="MobiDB-lite"/>
    </source>
</evidence>
<feature type="compositionally biased region" description="Basic and acidic residues" evidence="1">
    <location>
        <begin position="126"/>
        <end position="146"/>
    </location>
</feature>
<gene>
    <name evidence="2" type="ORF">F511_32788</name>
</gene>
<feature type="region of interest" description="Disordered" evidence="1">
    <location>
        <begin position="124"/>
        <end position="197"/>
    </location>
</feature>
<accession>A0A2Z7BTN9</accession>
<dbReference type="AlphaFoldDB" id="A0A2Z7BTN9"/>
<protein>
    <recommendedName>
        <fullName evidence="4">CCHC-type domain-containing protein</fullName>
    </recommendedName>
</protein>